<dbReference type="Pfam" id="PF00239">
    <property type="entry name" value="Resolvase"/>
    <property type="match status" value="1"/>
</dbReference>
<dbReference type="PROSITE" id="PS51736">
    <property type="entry name" value="RECOMBINASES_3"/>
    <property type="match status" value="1"/>
</dbReference>
<dbReference type="Pfam" id="PF02796">
    <property type="entry name" value="HTH_7"/>
    <property type="match status" value="1"/>
</dbReference>
<evidence type="ECO:0000256" key="4">
    <source>
        <dbReference type="ARBA" id="ARBA00023172"/>
    </source>
</evidence>
<gene>
    <name evidence="8" type="primary">bin3_1</name>
    <name evidence="8" type="ORF">NCTC11063_00919</name>
</gene>
<organism evidence="8 9">
    <name type="scientific">Streptococcus milleri</name>
    <dbReference type="NCBI Taxonomy" id="33040"/>
    <lineage>
        <taxon>Bacteria</taxon>
        <taxon>Bacillati</taxon>
        <taxon>Bacillota</taxon>
        <taxon>Bacilli</taxon>
        <taxon>Lactobacillales</taxon>
        <taxon>Streptococcaceae</taxon>
        <taxon>Streptococcus</taxon>
    </lineage>
</organism>
<evidence type="ECO:0000256" key="1">
    <source>
        <dbReference type="ARBA" id="ARBA00009913"/>
    </source>
</evidence>
<dbReference type="CDD" id="cd03768">
    <property type="entry name" value="SR_ResInv"/>
    <property type="match status" value="1"/>
</dbReference>
<dbReference type="GO" id="GO:0000150">
    <property type="term" value="F:DNA strand exchange activity"/>
    <property type="evidence" value="ECO:0007669"/>
    <property type="project" value="InterPro"/>
</dbReference>
<evidence type="ECO:0000313" key="8">
    <source>
        <dbReference type="EMBL" id="SUN80219.1"/>
    </source>
</evidence>
<dbReference type="AlphaFoldDB" id="A0A380L3N1"/>
<dbReference type="InterPro" id="IPR006120">
    <property type="entry name" value="Resolvase_HTH_dom"/>
</dbReference>
<dbReference type="EMBL" id="UHFT01000001">
    <property type="protein sequence ID" value="SUN80219.1"/>
    <property type="molecule type" value="Genomic_DNA"/>
</dbReference>
<proteinExistence type="inferred from homology"/>
<comment type="caution">
    <text evidence="8">The sequence shown here is derived from an EMBL/GenBank/DDBJ whole genome shotgun (WGS) entry which is preliminary data.</text>
</comment>
<dbReference type="InterPro" id="IPR036162">
    <property type="entry name" value="Resolvase-like_N_sf"/>
</dbReference>
<dbReference type="InterPro" id="IPR050639">
    <property type="entry name" value="SSR_resolvase"/>
</dbReference>
<dbReference type="InterPro" id="IPR006118">
    <property type="entry name" value="Recombinase_CS"/>
</dbReference>
<evidence type="ECO:0000259" key="7">
    <source>
        <dbReference type="PROSITE" id="PS51736"/>
    </source>
</evidence>
<dbReference type="GO" id="GO:0015074">
    <property type="term" value="P:DNA integration"/>
    <property type="evidence" value="ECO:0007669"/>
    <property type="project" value="UniProtKB-KW"/>
</dbReference>
<keyword evidence="4" id="KW-0233">DNA recombination</keyword>
<evidence type="ECO:0000256" key="3">
    <source>
        <dbReference type="ARBA" id="ARBA00023125"/>
    </source>
</evidence>
<dbReference type="PROSITE" id="PS00397">
    <property type="entry name" value="RECOMBINASES_1"/>
    <property type="match status" value="1"/>
</dbReference>
<dbReference type="Gene3D" id="3.40.50.1390">
    <property type="entry name" value="Resolvase, N-terminal catalytic domain"/>
    <property type="match status" value="1"/>
</dbReference>
<dbReference type="SUPFAM" id="SSF53041">
    <property type="entry name" value="Resolvase-like"/>
    <property type="match status" value="1"/>
</dbReference>
<reference evidence="8" key="1">
    <citation type="submission" date="2018-06" db="EMBL/GenBank/DDBJ databases">
        <authorList>
            <consortium name="Pathogen Informatics"/>
            <person name="Doyle S."/>
        </authorList>
    </citation>
    <scope>NUCLEOTIDE SEQUENCE [LARGE SCALE GENOMIC DNA]</scope>
    <source>
        <strain evidence="8">NCTC11063</strain>
    </source>
</reference>
<sequence>MKIGYIRASTKDQNLARQIEMMKKERADKIFSEKVSGKDMNRKELKNLLKFAREGDEIIVASLDRLGRDYQDIKEIVRQLQQRRIKLTIIDAPFLNFNTGNNTLDTAMFDMFLSLLGYIAQNEREKILERQRQGIQLAKQRGVYKGRPMQYHEHAKNAKDKLIYQNVKRMLDEQIPVTQIAKENGISRQTVYIIQKRIR</sequence>
<dbReference type="PANTHER" id="PTHR30461:SF26">
    <property type="entry name" value="RESOLVASE HOMOLOG YNEB"/>
    <property type="match status" value="1"/>
</dbReference>
<dbReference type="PANTHER" id="PTHR30461">
    <property type="entry name" value="DNA-INVERTASE FROM LAMBDOID PROPHAGE"/>
    <property type="match status" value="1"/>
</dbReference>
<keyword evidence="2" id="KW-0229">DNA integration</keyword>
<comment type="similarity">
    <text evidence="1">Belongs to the site-specific recombinase resolvase family.</text>
</comment>
<name>A0A380L3N1_9STRE</name>
<keyword evidence="9" id="KW-1185">Reference proteome</keyword>
<dbReference type="PROSITE" id="PS00398">
    <property type="entry name" value="RECOMBINASES_2"/>
    <property type="match status" value="1"/>
</dbReference>
<feature type="domain" description="Resolvase/invertase-type recombinase catalytic" evidence="7">
    <location>
        <begin position="1"/>
        <end position="142"/>
    </location>
</feature>
<feature type="active site" description="O-(5'-phospho-DNA)-serine intermediate" evidence="5 6">
    <location>
        <position position="9"/>
    </location>
</feature>
<evidence type="ECO:0000256" key="6">
    <source>
        <dbReference type="PROSITE-ProRule" id="PRU10137"/>
    </source>
</evidence>
<dbReference type="InterPro" id="IPR006119">
    <property type="entry name" value="Resolv_N"/>
</dbReference>
<protein>
    <submittedName>
        <fullName evidence="8">Resolvase</fullName>
    </submittedName>
</protein>
<dbReference type="SMART" id="SM00857">
    <property type="entry name" value="Resolvase"/>
    <property type="match status" value="1"/>
</dbReference>
<dbReference type="RefSeq" id="WP_049508564.1">
    <property type="nucleotide sequence ID" value="NZ_UHFT01000001.1"/>
</dbReference>
<dbReference type="GO" id="GO:0003677">
    <property type="term" value="F:DNA binding"/>
    <property type="evidence" value="ECO:0007669"/>
    <property type="project" value="UniProtKB-KW"/>
</dbReference>
<evidence type="ECO:0000256" key="2">
    <source>
        <dbReference type="ARBA" id="ARBA00022908"/>
    </source>
</evidence>
<dbReference type="Gene3D" id="1.10.10.60">
    <property type="entry name" value="Homeodomain-like"/>
    <property type="match status" value="1"/>
</dbReference>
<evidence type="ECO:0000256" key="5">
    <source>
        <dbReference type="PIRSR" id="PIRSR606118-50"/>
    </source>
</evidence>
<dbReference type="Proteomes" id="UP000255236">
    <property type="component" value="Unassembled WGS sequence"/>
</dbReference>
<keyword evidence="3" id="KW-0238">DNA-binding</keyword>
<accession>A0A380L3N1</accession>
<evidence type="ECO:0000313" key="9">
    <source>
        <dbReference type="Proteomes" id="UP000255236"/>
    </source>
</evidence>